<dbReference type="EMBL" id="JPMV01000018">
    <property type="protein sequence ID" value="KGI81496.1"/>
    <property type="molecule type" value="Genomic_DNA"/>
</dbReference>
<dbReference type="OrthoDB" id="3174546at2"/>
<evidence type="ECO:0000313" key="5">
    <source>
        <dbReference type="Proteomes" id="UP000029737"/>
    </source>
</evidence>
<evidence type="ECO:0000313" key="6">
    <source>
        <dbReference type="Proteomes" id="UP000215043"/>
    </source>
</evidence>
<dbReference type="AlphaFoldDB" id="A0A099D6F9"/>
<dbReference type="InterPro" id="IPR006015">
    <property type="entry name" value="Universal_stress_UspA"/>
</dbReference>
<accession>A0A099D6F9</accession>
<proteinExistence type="inferred from homology"/>
<reference evidence="3 6" key="2">
    <citation type="submission" date="2017-08" db="EMBL/GenBank/DDBJ databases">
        <title>The complete genome sequence of moderately halophilic actinomycete Actinopolyspora erythraea YIM 90600, the producer of novel erythromycin, novel actinopolysporins A-C and tubercidin.</title>
        <authorList>
            <person name="Yin M."/>
            <person name="Tang S."/>
        </authorList>
    </citation>
    <scope>NUCLEOTIDE SEQUENCE [LARGE SCALE GENOMIC DNA]</scope>
    <source>
        <strain evidence="3 6">YIM 90600</strain>
    </source>
</reference>
<dbReference type="eggNOG" id="COG0589">
    <property type="taxonomic scope" value="Bacteria"/>
</dbReference>
<sequence>MATSPSGRIVVGTDGSDSALRAALWAAETARRHGAVLRLVHGYAMPERGYPRFLVPTRALRTGLRTQARSALHTTSEAVRGGVPGTELETRIVETAPAVALLRESRGALMNVVGSRGLGGFSGLLIGSVAMALVAHSRVPTVVVRDELPESSARHSLPVLVAVDGSPASSRAVAFAFREAATRGVSLTAVHVAQGHRSSEPVLDSERALLSERLAGWSEHHPDVPVERLVLPGHVVRTLLEVASEGQLLVVGSRGTEGFRGMLLGSTSRSLAVHAPCPLAVVRPENDTAGQRSG</sequence>
<dbReference type="InterPro" id="IPR014729">
    <property type="entry name" value="Rossmann-like_a/b/a_fold"/>
</dbReference>
<dbReference type="KEGG" id="aey:CDG81_11145"/>
<dbReference type="PANTHER" id="PTHR46268:SF6">
    <property type="entry name" value="UNIVERSAL STRESS PROTEIN UP12"/>
    <property type="match status" value="1"/>
</dbReference>
<dbReference type="PRINTS" id="PR01438">
    <property type="entry name" value="UNVRSLSTRESS"/>
</dbReference>
<dbReference type="Proteomes" id="UP000029737">
    <property type="component" value="Unassembled WGS sequence"/>
</dbReference>
<dbReference type="EMBL" id="CP022752">
    <property type="protein sequence ID" value="ASU78740.1"/>
    <property type="molecule type" value="Genomic_DNA"/>
</dbReference>
<keyword evidence="5" id="KW-1185">Reference proteome</keyword>
<feature type="domain" description="UspA" evidence="2">
    <location>
        <begin position="8"/>
        <end position="145"/>
    </location>
</feature>
<name>A0A099D6F9_9ACTN</name>
<feature type="domain" description="UspA" evidence="2">
    <location>
        <begin position="159"/>
        <end position="283"/>
    </location>
</feature>
<evidence type="ECO:0000313" key="4">
    <source>
        <dbReference type="EMBL" id="KGI81496.1"/>
    </source>
</evidence>
<dbReference type="SUPFAM" id="SSF52402">
    <property type="entry name" value="Adenine nucleotide alpha hydrolases-like"/>
    <property type="match status" value="2"/>
</dbReference>
<evidence type="ECO:0000259" key="2">
    <source>
        <dbReference type="Pfam" id="PF00582"/>
    </source>
</evidence>
<gene>
    <name evidence="3" type="ORF">CDG81_11145</name>
    <name evidence="4" type="ORF">IL38_11200</name>
</gene>
<dbReference type="Proteomes" id="UP000215043">
    <property type="component" value="Chromosome"/>
</dbReference>
<dbReference type="PANTHER" id="PTHR46268">
    <property type="entry name" value="STRESS RESPONSE PROTEIN NHAX"/>
    <property type="match status" value="1"/>
</dbReference>
<protein>
    <submittedName>
        <fullName evidence="3">Universal stress protein</fullName>
    </submittedName>
</protein>
<dbReference type="Pfam" id="PF00582">
    <property type="entry name" value="Usp"/>
    <property type="match status" value="2"/>
</dbReference>
<dbReference type="HOGENOM" id="CLU_049301_2_3_11"/>
<comment type="similarity">
    <text evidence="1">Belongs to the universal stress protein A family.</text>
</comment>
<evidence type="ECO:0000256" key="1">
    <source>
        <dbReference type="ARBA" id="ARBA00008791"/>
    </source>
</evidence>
<dbReference type="InterPro" id="IPR006016">
    <property type="entry name" value="UspA"/>
</dbReference>
<organism evidence="3 6">
    <name type="scientific">Actinopolyspora erythraea</name>
    <dbReference type="NCBI Taxonomy" id="414996"/>
    <lineage>
        <taxon>Bacteria</taxon>
        <taxon>Bacillati</taxon>
        <taxon>Actinomycetota</taxon>
        <taxon>Actinomycetes</taxon>
        <taxon>Actinopolysporales</taxon>
        <taxon>Actinopolysporaceae</taxon>
        <taxon>Actinopolyspora</taxon>
    </lineage>
</organism>
<dbReference type="Gene3D" id="3.40.50.620">
    <property type="entry name" value="HUPs"/>
    <property type="match status" value="2"/>
</dbReference>
<dbReference type="RefSeq" id="WP_043573899.1">
    <property type="nucleotide sequence ID" value="NZ_CP022752.1"/>
</dbReference>
<evidence type="ECO:0000313" key="3">
    <source>
        <dbReference type="EMBL" id="ASU78740.1"/>
    </source>
</evidence>
<reference evidence="4 5" key="1">
    <citation type="journal article" date="2014" name="PLoS ONE">
        <title>Identification and Characterization of a New Erythromycin Biosynthetic Gene Cluster in Actinopolyspora erythraea YIM90600, a Novel Erythronolide-Producing Halophilic Actinomycete Isolated from Salt Field.</title>
        <authorList>
            <person name="Chen D."/>
            <person name="Feng J."/>
            <person name="Huang L."/>
            <person name="Zhang Q."/>
            <person name="Wu J."/>
            <person name="Zhu X."/>
            <person name="Duan Y."/>
            <person name="Xu Z."/>
        </authorList>
    </citation>
    <scope>NUCLEOTIDE SEQUENCE [LARGE SCALE GENOMIC DNA]</scope>
    <source>
        <strain evidence="4 5">YIM90600</strain>
    </source>
</reference>